<keyword evidence="4" id="KW-0804">Transcription</keyword>
<dbReference type="InterPro" id="IPR050518">
    <property type="entry name" value="Rpo3/RPB3_RNA_Pol_subunit"/>
</dbReference>
<comment type="caution">
    <text evidence="8">The sequence shown here is derived from an EMBL/GenBank/DDBJ whole genome shotgun (WGS) entry which is preliminary data.</text>
</comment>
<comment type="similarity">
    <text evidence="6">Belongs to the archaeal Rpo3/eukaryotic RPB3 RNA polymerase subunit family.</text>
</comment>
<organism evidence="8 9">
    <name type="scientific">Lepraria neglecta</name>
    <dbReference type="NCBI Taxonomy" id="209136"/>
    <lineage>
        <taxon>Eukaryota</taxon>
        <taxon>Fungi</taxon>
        <taxon>Dikarya</taxon>
        <taxon>Ascomycota</taxon>
        <taxon>Pezizomycotina</taxon>
        <taxon>Lecanoromycetes</taxon>
        <taxon>OSLEUM clade</taxon>
        <taxon>Lecanoromycetidae</taxon>
        <taxon>Lecanorales</taxon>
        <taxon>Lecanorineae</taxon>
        <taxon>Stereocaulaceae</taxon>
        <taxon>Lepraria</taxon>
    </lineage>
</organism>
<evidence type="ECO:0000256" key="6">
    <source>
        <dbReference type="ARBA" id="ARBA00025804"/>
    </source>
</evidence>
<dbReference type="InterPro" id="IPR011262">
    <property type="entry name" value="DNA-dir_RNA_pol_insert"/>
</dbReference>
<dbReference type="InterPro" id="IPR036643">
    <property type="entry name" value="RNApol_insert_sf"/>
</dbReference>
<dbReference type="EMBL" id="JASNWA010000003">
    <property type="protein sequence ID" value="KAK3178932.1"/>
    <property type="molecule type" value="Genomic_DNA"/>
</dbReference>
<evidence type="ECO:0000256" key="4">
    <source>
        <dbReference type="ARBA" id="ARBA00023163"/>
    </source>
</evidence>
<feature type="domain" description="DNA-directed RNA polymerase RpoA/D/Rpb3-type" evidence="7">
    <location>
        <begin position="63"/>
        <end position="376"/>
    </location>
</feature>
<dbReference type="InterPro" id="IPR022842">
    <property type="entry name" value="RNAP_Rpo3/Rpb3/RPAC1"/>
</dbReference>
<dbReference type="Gene3D" id="2.170.120.12">
    <property type="entry name" value="DNA-directed RNA polymerase, insert domain"/>
    <property type="match status" value="1"/>
</dbReference>
<dbReference type="InterPro" id="IPR033901">
    <property type="entry name" value="RNAPI/III_AC40"/>
</dbReference>
<sequence>MAPEPISPEEARRRKIVGVNAETVTNVTSTDFPGHYPGEDHTWSLEKFTQNFSVQYHKNHPHDAVFSLIGLDASIANAFRRILIAEIPTLAIEQVFVHNNTSIVHDEVLAARLGLVPLTGKLEGLNWLKFRKKIINDDTGDAREEEKKDDGATDTNTVVLKLQIECRWAEGIKEGETDPEKLYVNSNVYARHMVFEPQGNQHKQFPEPDGIVRPVNPDVLLAKLRPGQVVDLEMFAIKGIGADHAKFSPVATATYRLLPTIDIMSPILGNDARKFARCFPKGVIGLEDITEEESGMVGGELEGRAGEKKAVVRNTFKDTVSRECLRHDEFKGKVRLGRVRDHFIFSVESTGQFESDRLFLESVAILKMKCVRLKRSLANIMR</sequence>
<dbReference type="GO" id="GO:0006351">
    <property type="term" value="P:DNA-templated transcription"/>
    <property type="evidence" value="ECO:0007669"/>
    <property type="project" value="InterPro"/>
</dbReference>
<name>A0AAE0DQC9_9LECA</name>
<proteinExistence type="inferred from homology"/>
<dbReference type="PANTHER" id="PTHR11800:SF13">
    <property type="entry name" value="DNA-DIRECTED RNA POLYMERASES I AND III SUBUNIT RPAC1"/>
    <property type="match status" value="1"/>
</dbReference>
<dbReference type="Pfam" id="PF01000">
    <property type="entry name" value="RNA_pol_A_bac"/>
    <property type="match status" value="1"/>
</dbReference>
<dbReference type="GO" id="GO:0046983">
    <property type="term" value="F:protein dimerization activity"/>
    <property type="evidence" value="ECO:0007669"/>
    <property type="project" value="InterPro"/>
</dbReference>
<dbReference type="GO" id="GO:0003677">
    <property type="term" value="F:DNA binding"/>
    <property type="evidence" value="ECO:0007669"/>
    <property type="project" value="InterPro"/>
</dbReference>
<dbReference type="InterPro" id="IPR001514">
    <property type="entry name" value="DNA-dir_RNA_pol_30-40kDasu_CS"/>
</dbReference>
<dbReference type="Pfam" id="PF01193">
    <property type="entry name" value="RNA_pol_L"/>
    <property type="match status" value="1"/>
</dbReference>
<evidence type="ECO:0000313" key="8">
    <source>
        <dbReference type="EMBL" id="KAK3178932.1"/>
    </source>
</evidence>
<evidence type="ECO:0000256" key="2">
    <source>
        <dbReference type="ARBA" id="ARBA00022083"/>
    </source>
</evidence>
<evidence type="ECO:0000256" key="1">
    <source>
        <dbReference type="ARBA" id="ARBA00004123"/>
    </source>
</evidence>
<comment type="subcellular location">
    <subcellularLocation>
        <location evidence="1">Nucleus</location>
    </subcellularLocation>
</comment>
<dbReference type="GO" id="GO:0003899">
    <property type="term" value="F:DNA-directed RNA polymerase activity"/>
    <property type="evidence" value="ECO:0007669"/>
    <property type="project" value="InterPro"/>
</dbReference>
<gene>
    <name evidence="8" type="ORF">OEA41_001070</name>
</gene>
<reference evidence="8" key="1">
    <citation type="submission" date="2022-11" db="EMBL/GenBank/DDBJ databases">
        <title>Chromosomal genome sequence assembly and mating type (MAT) locus characterization of the leprose asexual lichenized fungus Lepraria neglecta (Nyl.) Erichsen.</title>
        <authorList>
            <person name="Allen J.L."/>
            <person name="Pfeffer B."/>
        </authorList>
    </citation>
    <scope>NUCLEOTIDE SEQUENCE</scope>
    <source>
        <strain evidence="8">Allen 5258</strain>
    </source>
</reference>
<dbReference type="PANTHER" id="PTHR11800">
    <property type="entry name" value="DNA-DIRECTED RNA POLYMERASE"/>
    <property type="match status" value="1"/>
</dbReference>
<keyword evidence="5" id="KW-0539">Nucleus</keyword>
<keyword evidence="3" id="KW-0240">DNA-directed RNA polymerase</keyword>
<dbReference type="InterPro" id="IPR011263">
    <property type="entry name" value="DNA-dir_RNA_pol_RpoA/D/Rpb3"/>
</dbReference>
<dbReference type="CDD" id="cd07032">
    <property type="entry name" value="RNAP_I_II_AC40"/>
    <property type="match status" value="1"/>
</dbReference>
<dbReference type="GO" id="GO:0055029">
    <property type="term" value="C:nuclear DNA-directed RNA polymerase complex"/>
    <property type="evidence" value="ECO:0007669"/>
    <property type="project" value="UniProtKB-ARBA"/>
</dbReference>
<protein>
    <recommendedName>
        <fullName evidence="2">DNA-directed RNA polymerases I and III subunit RPAC1</fullName>
    </recommendedName>
</protein>
<dbReference type="InterPro" id="IPR036603">
    <property type="entry name" value="RBP11-like"/>
</dbReference>
<evidence type="ECO:0000313" key="9">
    <source>
        <dbReference type="Proteomes" id="UP001276659"/>
    </source>
</evidence>
<dbReference type="GO" id="GO:0005666">
    <property type="term" value="C:RNA polymerase III complex"/>
    <property type="evidence" value="ECO:0007669"/>
    <property type="project" value="TreeGrafter"/>
</dbReference>
<keyword evidence="9" id="KW-1185">Reference proteome</keyword>
<dbReference type="SMART" id="SM00662">
    <property type="entry name" value="RPOLD"/>
    <property type="match status" value="1"/>
</dbReference>
<evidence type="ECO:0000259" key="7">
    <source>
        <dbReference type="SMART" id="SM00662"/>
    </source>
</evidence>
<dbReference type="SUPFAM" id="SSF55257">
    <property type="entry name" value="RBP11-like subunits of RNA polymerase"/>
    <property type="match status" value="1"/>
</dbReference>
<accession>A0AAE0DQC9</accession>
<dbReference type="SUPFAM" id="SSF56553">
    <property type="entry name" value="Insert subdomain of RNA polymerase alpha subunit"/>
    <property type="match status" value="1"/>
</dbReference>
<dbReference type="Proteomes" id="UP001276659">
    <property type="component" value="Unassembled WGS sequence"/>
</dbReference>
<dbReference type="AlphaFoldDB" id="A0AAE0DQC9"/>
<dbReference type="FunFam" id="2.170.120.12:FF:000003">
    <property type="entry name" value="Dna-directed rna polymerases i and iii subunit"/>
    <property type="match status" value="1"/>
</dbReference>
<dbReference type="Gene3D" id="3.30.1360.10">
    <property type="entry name" value="RNA polymerase, RBP11-like subunit"/>
    <property type="match status" value="1"/>
</dbReference>
<evidence type="ECO:0000256" key="3">
    <source>
        <dbReference type="ARBA" id="ARBA00022478"/>
    </source>
</evidence>
<dbReference type="GO" id="GO:0005736">
    <property type="term" value="C:RNA polymerase I complex"/>
    <property type="evidence" value="ECO:0007669"/>
    <property type="project" value="TreeGrafter"/>
</dbReference>
<evidence type="ECO:0000256" key="5">
    <source>
        <dbReference type="ARBA" id="ARBA00023242"/>
    </source>
</evidence>
<dbReference type="PROSITE" id="PS00446">
    <property type="entry name" value="RNA_POL_D_30KD"/>
    <property type="match status" value="1"/>
</dbReference>
<dbReference type="HAMAP" id="MF_00320">
    <property type="entry name" value="RNApol_arch_Rpo3"/>
    <property type="match status" value="1"/>
</dbReference>